<dbReference type="HOGENOM" id="CLU_3395373_0_0_12"/>
<protein>
    <submittedName>
        <fullName evidence="1">Crossover junction endodeoxyribonuclease ruvC</fullName>
        <ecNumber evidence="1">3.1.22.4</ecNumber>
    </submittedName>
</protein>
<sequence length="31" mass="3587">MSLKDRLKSIFDEIFVVIEKFMLGVASIEDI</sequence>
<keyword evidence="2" id="KW-1185">Reference proteome</keyword>
<dbReference type="EMBL" id="CP005745">
    <property type="protein sequence ID" value="AHH10178.1"/>
    <property type="molecule type" value="Genomic_DNA"/>
</dbReference>
<keyword evidence="1" id="KW-0378">Hydrolase</keyword>
<dbReference type="GO" id="GO:0016787">
    <property type="term" value="F:hydrolase activity"/>
    <property type="evidence" value="ECO:0007669"/>
    <property type="project" value="UniProtKB-KW"/>
</dbReference>
<accession>W5SU03</accession>
<dbReference type="AlphaFoldDB" id="W5SU03"/>
<organism evidence="1 2">
    <name type="scientific">Borrelia coriaceae ATCC 43381</name>
    <dbReference type="NCBI Taxonomy" id="1408429"/>
    <lineage>
        <taxon>Bacteria</taxon>
        <taxon>Pseudomonadati</taxon>
        <taxon>Spirochaetota</taxon>
        <taxon>Spirochaetia</taxon>
        <taxon>Spirochaetales</taxon>
        <taxon>Borreliaceae</taxon>
        <taxon>Borrelia</taxon>
    </lineage>
</organism>
<evidence type="ECO:0000313" key="2">
    <source>
        <dbReference type="Proteomes" id="UP000019330"/>
    </source>
</evidence>
<dbReference type="Proteomes" id="UP000019330">
    <property type="component" value="Chromosome"/>
</dbReference>
<reference evidence="1" key="1">
    <citation type="submission" date="2013-04" db="EMBL/GenBank/DDBJ databases">
        <title>Comparative Genomics of Relapsing Fever Spirochetes.</title>
        <authorList>
            <person name="Schwan T.G."/>
            <person name="Raffel S.J."/>
            <person name="Porcella S.F."/>
            <person name="Martens C.A."/>
            <person name="Bruno D.P."/>
            <person name="Ricklefs S.M."/>
            <person name="Barbian K.B."/>
        </authorList>
    </citation>
    <scope>NUCLEOTIDE SEQUENCE [LARGE SCALE GENOMIC DNA]</scope>
    <source>
        <strain evidence="1">Co53</strain>
    </source>
</reference>
<gene>
    <name evidence="1" type="ORF">BCO_0900001</name>
</gene>
<proteinExistence type="predicted"/>
<dbReference type="STRING" id="1313292.BCO_0900001"/>
<dbReference type="EC" id="3.1.22.4" evidence="1"/>
<name>W5SU03_9SPIR</name>
<evidence type="ECO:0000313" key="1">
    <source>
        <dbReference type="EMBL" id="AHH10178.1"/>
    </source>
</evidence>